<name>A0AAD3CQK3_9STRA</name>
<comment type="subcellular location">
    <subcellularLocation>
        <location evidence="1 14">Endoplasmic reticulum membrane</location>
        <topology evidence="1 14">Multi-pass membrane protein</topology>
    </subcellularLocation>
</comment>
<dbReference type="AlphaFoldDB" id="A0AAD3CQK3"/>
<comment type="caution">
    <text evidence="15">The sequence shown here is derived from an EMBL/GenBank/DDBJ whole genome shotgun (WGS) entry which is preliminary data.</text>
</comment>
<evidence type="ECO:0000256" key="2">
    <source>
        <dbReference type="ARBA" id="ARBA00004771"/>
    </source>
</evidence>
<evidence type="ECO:0000256" key="10">
    <source>
        <dbReference type="ARBA" id="ARBA00022989"/>
    </source>
</evidence>
<evidence type="ECO:0000256" key="1">
    <source>
        <dbReference type="ARBA" id="ARBA00004477"/>
    </source>
</evidence>
<accession>A0AAD3CQK3</accession>
<evidence type="ECO:0000313" key="16">
    <source>
        <dbReference type="Proteomes" id="UP001054902"/>
    </source>
</evidence>
<keyword evidence="9 14" id="KW-0256">Endoplasmic reticulum</keyword>
<dbReference type="Pfam" id="PF03982">
    <property type="entry name" value="DAGAT"/>
    <property type="match status" value="1"/>
</dbReference>
<keyword evidence="11" id="KW-0443">Lipid metabolism</keyword>
<keyword evidence="8" id="KW-0319">Glycerol metabolism</keyword>
<gene>
    <name evidence="15" type="ORF">CTEN210_06794</name>
</gene>
<evidence type="ECO:0000256" key="13">
    <source>
        <dbReference type="ARBA" id="ARBA00023315"/>
    </source>
</evidence>
<evidence type="ECO:0000256" key="4">
    <source>
        <dbReference type="ARBA" id="ARBA00005420"/>
    </source>
</evidence>
<keyword evidence="5" id="KW-0444">Lipid biosynthesis</keyword>
<evidence type="ECO:0000313" key="15">
    <source>
        <dbReference type="EMBL" id="GFH50318.1"/>
    </source>
</evidence>
<sequence length="338" mass="38937">MSRPNSDGAYGFVYTTEPKRSNFNTILGGFVLFLFVAIWFASIGSPVLFYLTIQHKQYMLSALIILLTLAAYLPWEKNEFTLRFAKIARLNLFFYKKCKYVFEKKASLATSDHPNASTRKPLFYAIHPHGAFCLGWSILFNSPRMLSVKFCFSPILYISPFFRLWCRLTGNPGRADKKSMVSYMKKKIDIALPPGGFEEATLTSTYHDRAYIKKRLGFIKLALQYGYDVVPVYSFGENLTYWNIQGLWKFRLKLNNLGLPAIFVVGNPLCPILPKRHDLGLYVACGEPLVLPIIENPSREEVKLYHDKYIAALLRLFEEHKGNFFGEEEAKTKKLELW</sequence>
<keyword evidence="6 14" id="KW-0808">Transferase</keyword>
<comment type="pathway">
    <text evidence="2">Glycerolipid metabolism; triacylglycerol biosynthesis.</text>
</comment>
<keyword evidence="7 14" id="KW-0812">Transmembrane</keyword>
<evidence type="ECO:0000256" key="14">
    <source>
        <dbReference type="RuleBase" id="RU367023"/>
    </source>
</evidence>
<keyword evidence="12 14" id="KW-0472">Membrane</keyword>
<keyword evidence="16" id="KW-1185">Reference proteome</keyword>
<evidence type="ECO:0000256" key="11">
    <source>
        <dbReference type="ARBA" id="ARBA00023098"/>
    </source>
</evidence>
<evidence type="ECO:0000256" key="9">
    <source>
        <dbReference type="ARBA" id="ARBA00022824"/>
    </source>
</evidence>
<evidence type="ECO:0000256" key="8">
    <source>
        <dbReference type="ARBA" id="ARBA00022798"/>
    </source>
</evidence>
<reference evidence="15 16" key="1">
    <citation type="journal article" date="2021" name="Sci. Rep.">
        <title>The genome of the diatom Chaetoceros tenuissimus carries an ancient integrated fragment of an extant virus.</title>
        <authorList>
            <person name="Hongo Y."/>
            <person name="Kimura K."/>
            <person name="Takaki Y."/>
            <person name="Yoshida Y."/>
            <person name="Baba S."/>
            <person name="Kobayashi G."/>
            <person name="Nagasaki K."/>
            <person name="Hano T."/>
            <person name="Tomaru Y."/>
        </authorList>
    </citation>
    <scope>NUCLEOTIDE SEQUENCE [LARGE SCALE GENOMIC DNA]</scope>
    <source>
        <strain evidence="15 16">NIES-3715</strain>
    </source>
</reference>
<organism evidence="15 16">
    <name type="scientific">Chaetoceros tenuissimus</name>
    <dbReference type="NCBI Taxonomy" id="426638"/>
    <lineage>
        <taxon>Eukaryota</taxon>
        <taxon>Sar</taxon>
        <taxon>Stramenopiles</taxon>
        <taxon>Ochrophyta</taxon>
        <taxon>Bacillariophyta</taxon>
        <taxon>Coscinodiscophyceae</taxon>
        <taxon>Chaetocerotophycidae</taxon>
        <taxon>Chaetocerotales</taxon>
        <taxon>Chaetocerotaceae</taxon>
        <taxon>Chaetoceros</taxon>
    </lineage>
</organism>
<dbReference type="CDD" id="cd07987">
    <property type="entry name" value="LPLAT_MGAT-like"/>
    <property type="match status" value="1"/>
</dbReference>
<dbReference type="InterPro" id="IPR007130">
    <property type="entry name" value="DAGAT"/>
</dbReference>
<keyword evidence="10 14" id="KW-1133">Transmembrane helix</keyword>
<dbReference type="GO" id="GO:0004144">
    <property type="term" value="F:diacylglycerol O-acyltransferase activity"/>
    <property type="evidence" value="ECO:0007669"/>
    <property type="project" value="TreeGrafter"/>
</dbReference>
<comment type="pathway">
    <text evidence="3">Lipid metabolism.</text>
</comment>
<dbReference type="PANTHER" id="PTHR12317">
    <property type="entry name" value="DIACYLGLYCEROL O-ACYLTRANSFERASE"/>
    <property type="match status" value="1"/>
</dbReference>
<evidence type="ECO:0000256" key="5">
    <source>
        <dbReference type="ARBA" id="ARBA00022516"/>
    </source>
</evidence>
<dbReference type="EC" id="2.3.1.-" evidence="14"/>
<dbReference type="PANTHER" id="PTHR12317:SF0">
    <property type="entry name" value="ACYLTRANSFERASE"/>
    <property type="match status" value="1"/>
</dbReference>
<dbReference type="Proteomes" id="UP001054902">
    <property type="component" value="Unassembled WGS sequence"/>
</dbReference>
<evidence type="ECO:0000256" key="6">
    <source>
        <dbReference type="ARBA" id="ARBA00022679"/>
    </source>
</evidence>
<proteinExistence type="inferred from homology"/>
<dbReference type="GO" id="GO:0019432">
    <property type="term" value="P:triglyceride biosynthetic process"/>
    <property type="evidence" value="ECO:0007669"/>
    <property type="project" value="TreeGrafter"/>
</dbReference>
<dbReference type="EMBL" id="BLLK01000038">
    <property type="protein sequence ID" value="GFH50318.1"/>
    <property type="molecule type" value="Genomic_DNA"/>
</dbReference>
<evidence type="ECO:0000256" key="7">
    <source>
        <dbReference type="ARBA" id="ARBA00022692"/>
    </source>
</evidence>
<evidence type="ECO:0000256" key="3">
    <source>
        <dbReference type="ARBA" id="ARBA00005189"/>
    </source>
</evidence>
<feature type="transmembrane region" description="Helical" evidence="14">
    <location>
        <begin position="26"/>
        <end position="51"/>
    </location>
</feature>
<evidence type="ECO:0000256" key="12">
    <source>
        <dbReference type="ARBA" id="ARBA00023136"/>
    </source>
</evidence>
<feature type="transmembrane region" description="Helical" evidence="14">
    <location>
        <begin position="58"/>
        <end position="75"/>
    </location>
</feature>
<comment type="similarity">
    <text evidence="4 14">Belongs to the diacylglycerol acyltransferase family.</text>
</comment>
<keyword evidence="13" id="KW-0012">Acyltransferase</keyword>
<dbReference type="GO" id="GO:0006071">
    <property type="term" value="P:glycerol metabolic process"/>
    <property type="evidence" value="ECO:0007669"/>
    <property type="project" value="UniProtKB-KW"/>
</dbReference>
<dbReference type="GO" id="GO:0005789">
    <property type="term" value="C:endoplasmic reticulum membrane"/>
    <property type="evidence" value="ECO:0007669"/>
    <property type="project" value="UniProtKB-SubCell"/>
</dbReference>
<protein>
    <recommendedName>
        <fullName evidence="14">Acyltransferase</fullName>
        <ecNumber evidence="14">2.3.1.-</ecNumber>
    </recommendedName>
</protein>